<feature type="non-terminal residue" evidence="2">
    <location>
        <position position="93"/>
    </location>
</feature>
<dbReference type="EMBL" id="LAZR01029385">
    <property type="protein sequence ID" value="KKL59737.1"/>
    <property type="molecule type" value="Genomic_DNA"/>
</dbReference>
<evidence type="ECO:0000256" key="1">
    <source>
        <dbReference type="SAM" id="MobiDB-lite"/>
    </source>
</evidence>
<accession>A0A0F9G918</accession>
<feature type="compositionally biased region" description="Basic residues" evidence="1">
    <location>
        <begin position="84"/>
        <end position="93"/>
    </location>
</feature>
<sequence length="93" mass="11143">MRELITKDKLDYISDCSDFSLKQFILVKMGESTQRRKKLIHDVDALLDTLADAETARQIRLLRKRTQEAQHERPNRKSITYQRRASRRLRQSR</sequence>
<organism evidence="2">
    <name type="scientific">marine sediment metagenome</name>
    <dbReference type="NCBI Taxonomy" id="412755"/>
    <lineage>
        <taxon>unclassified sequences</taxon>
        <taxon>metagenomes</taxon>
        <taxon>ecological metagenomes</taxon>
    </lineage>
</organism>
<dbReference type="AlphaFoldDB" id="A0A0F9G918"/>
<proteinExistence type="predicted"/>
<gene>
    <name evidence="2" type="ORF">LCGC14_2212350</name>
</gene>
<comment type="caution">
    <text evidence="2">The sequence shown here is derived from an EMBL/GenBank/DDBJ whole genome shotgun (WGS) entry which is preliminary data.</text>
</comment>
<feature type="compositionally biased region" description="Basic and acidic residues" evidence="1">
    <location>
        <begin position="65"/>
        <end position="75"/>
    </location>
</feature>
<reference evidence="2" key="1">
    <citation type="journal article" date="2015" name="Nature">
        <title>Complex archaea that bridge the gap between prokaryotes and eukaryotes.</title>
        <authorList>
            <person name="Spang A."/>
            <person name="Saw J.H."/>
            <person name="Jorgensen S.L."/>
            <person name="Zaremba-Niedzwiedzka K."/>
            <person name="Martijn J."/>
            <person name="Lind A.E."/>
            <person name="van Eijk R."/>
            <person name="Schleper C."/>
            <person name="Guy L."/>
            <person name="Ettema T.J."/>
        </authorList>
    </citation>
    <scope>NUCLEOTIDE SEQUENCE</scope>
</reference>
<feature type="region of interest" description="Disordered" evidence="1">
    <location>
        <begin position="64"/>
        <end position="93"/>
    </location>
</feature>
<evidence type="ECO:0000313" key="2">
    <source>
        <dbReference type="EMBL" id="KKL59737.1"/>
    </source>
</evidence>
<name>A0A0F9G918_9ZZZZ</name>
<protein>
    <submittedName>
        <fullName evidence="2">Uncharacterized protein</fullName>
    </submittedName>
</protein>